<proteinExistence type="predicted"/>
<feature type="compositionally biased region" description="Basic residues" evidence="1">
    <location>
        <begin position="214"/>
        <end position="224"/>
    </location>
</feature>
<comment type="caution">
    <text evidence="2">The sequence shown here is derived from an EMBL/GenBank/DDBJ whole genome shotgun (WGS) entry which is preliminary data.</text>
</comment>
<dbReference type="Proteomes" id="UP000535182">
    <property type="component" value="Unassembled WGS sequence"/>
</dbReference>
<gene>
    <name evidence="2" type="ORF">HDF14_003045</name>
</gene>
<feature type="region of interest" description="Disordered" evidence="1">
    <location>
        <begin position="199"/>
        <end position="233"/>
    </location>
</feature>
<sequence>MPHIIEHLNRAQSALTFFEVQAAIPSGLVQSAERVAFRANKLLRRKLKPAELKEIRDAVVDIDFFPNAHKVRKTLGVDYLIALTGAAIAGEIEDKAGHTFHTDFFFSYDKHVCLVSTEGLREYARVAKRPFEMAAAYVAVGGLLAAMNHKVDIHDRSAGCLFDYNYDRSKIVVGLKKPLIEVCCLKDIKEENRETAQSLVHALATYKPPGTRPAKPHRAKKSSREKKPREQVL</sequence>
<reference evidence="2 3" key="1">
    <citation type="submission" date="2020-08" db="EMBL/GenBank/DDBJ databases">
        <title>Genomic Encyclopedia of Type Strains, Phase IV (KMG-V): Genome sequencing to study the core and pangenomes of soil and plant-associated prokaryotes.</title>
        <authorList>
            <person name="Whitman W."/>
        </authorList>
    </citation>
    <scope>NUCLEOTIDE SEQUENCE [LARGE SCALE GENOMIC DNA]</scope>
    <source>
        <strain evidence="2 3">X5P2</strain>
    </source>
</reference>
<evidence type="ECO:0000313" key="2">
    <source>
        <dbReference type="EMBL" id="MBB5329427.1"/>
    </source>
</evidence>
<evidence type="ECO:0000313" key="3">
    <source>
        <dbReference type="Proteomes" id="UP000535182"/>
    </source>
</evidence>
<evidence type="ECO:0000256" key="1">
    <source>
        <dbReference type="SAM" id="MobiDB-lite"/>
    </source>
</evidence>
<accession>A0A9X0QFE8</accession>
<organism evidence="2 3">
    <name type="scientific">Tunturiibacter gelidiferens</name>
    <dbReference type="NCBI Taxonomy" id="3069689"/>
    <lineage>
        <taxon>Bacteria</taxon>
        <taxon>Pseudomonadati</taxon>
        <taxon>Acidobacteriota</taxon>
        <taxon>Terriglobia</taxon>
        <taxon>Terriglobales</taxon>
        <taxon>Acidobacteriaceae</taxon>
        <taxon>Tunturiibacter</taxon>
    </lineage>
</organism>
<name>A0A9X0QFE8_9BACT</name>
<protein>
    <submittedName>
        <fullName evidence="2">Uncharacterized protein</fullName>
    </submittedName>
</protein>
<dbReference type="EMBL" id="JACHEB010000006">
    <property type="protein sequence ID" value="MBB5329427.1"/>
    <property type="molecule type" value="Genomic_DNA"/>
</dbReference>
<keyword evidence="3" id="KW-1185">Reference proteome</keyword>
<dbReference type="AlphaFoldDB" id="A0A9X0QFE8"/>